<feature type="chain" id="PRO_5043937539" evidence="1">
    <location>
        <begin position="28"/>
        <end position="329"/>
    </location>
</feature>
<keyword evidence="5" id="KW-1185">Reference proteome</keyword>
<organism evidence="2 4">
    <name type="scientific">Paenibacillus urinalis</name>
    <dbReference type="NCBI Taxonomy" id="521520"/>
    <lineage>
        <taxon>Bacteria</taxon>
        <taxon>Bacillati</taxon>
        <taxon>Bacillota</taxon>
        <taxon>Bacilli</taxon>
        <taxon>Bacillales</taxon>
        <taxon>Paenibacillaceae</taxon>
        <taxon>Paenibacillus</taxon>
    </lineage>
</organism>
<evidence type="ECO:0000313" key="3">
    <source>
        <dbReference type="EMBL" id="WDI02193.1"/>
    </source>
</evidence>
<accession>A0AAX3MXX2</accession>
<dbReference type="AlphaFoldDB" id="A0AAX3MXX2"/>
<evidence type="ECO:0000313" key="2">
    <source>
        <dbReference type="EMBL" id="WDH82445.1"/>
    </source>
</evidence>
<keyword evidence="1" id="KW-0732">Signal</keyword>
<sequence length="329" mass="35892">MKKGFISSIMAFVLMIYGFTFSSVASAAATSEFIMKPGETYEFVLVKADLPTYQVQFSQQPIRLGNQIDILELDRDNETIREMKGFTGNASFNVYAEGRTLVTNTGISDYKLSFDPNYIAGQKVGKEFVPVEQTGKVTIQPGETFKAAYTASEARPGIDVAVDNPNGNSVTYSVYANGEGTSGSGDGYFAVNVPYQGSAEFTNEGTTEVVLNYFTHWVTVSKLQDTVPLTPVKSIYNILAVEPGQTIKVTDVNTISSTFTIEPNGGKFTIATYSSDGQELTAPTEYAPSYKYTSSVTGYGDYAIVTNTSTEGQSLYVQGRYSNYKLERQ</sequence>
<name>A0AAX3MXX2_9BACL</name>
<reference evidence="2 5" key="1">
    <citation type="submission" date="2023-02" db="EMBL/GenBank/DDBJ databases">
        <title>Pathogen: clinical or host-associated sample.</title>
        <authorList>
            <person name="Hergert J."/>
            <person name="Casey R."/>
            <person name="Wagner J."/>
            <person name="Young E.L."/>
            <person name="Oakeson K.F."/>
        </authorList>
    </citation>
    <scope>NUCLEOTIDE SEQUENCE</scope>
    <source>
        <strain evidence="3 5">2022CK-00829</strain>
        <strain evidence="2">2022CK-00830</strain>
    </source>
</reference>
<dbReference type="Proteomes" id="UP001220962">
    <property type="component" value="Chromosome"/>
</dbReference>
<dbReference type="EMBL" id="CP118101">
    <property type="protein sequence ID" value="WDH82445.1"/>
    <property type="molecule type" value="Genomic_DNA"/>
</dbReference>
<proteinExistence type="predicted"/>
<gene>
    <name evidence="2" type="ORF">PUW23_23865</name>
    <name evidence="3" type="ORF">PUW25_23860</name>
</gene>
<dbReference type="Proteomes" id="UP001221519">
    <property type="component" value="Chromosome"/>
</dbReference>
<protein>
    <submittedName>
        <fullName evidence="2">Uncharacterized protein</fullName>
    </submittedName>
</protein>
<feature type="signal peptide" evidence="1">
    <location>
        <begin position="1"/>
        <end position="27"/>
    </location>
</feature>
<dbReference type="EMBL" id="CP118108">
    <property type="protein sequence ID" value="WDI02193.1"/>
    <property type="molecule type" value="Genomic_DNA"/>
</dbReference>
<evidence type="ECO:0000313" key="5">
    <source>
        <dbReference type="Proteomes" id="UP001221519"/>
    </source>
</evidence>
<dbReference type="RefSeq" id="WP_274337707.1">
    <property type="nucleotide sequence ID" value="NZ_CP118101.1"/>
</dbReference>
<evidence type="ECO:0000313" key="4">
    <source>
        <dbReference type="Proteomes" id="UP001220962"/>
    </source>
</evidence>
<evidence type="ECO:0000256" key="1">
    <source>
        <dbReference type="SAM" id="SignalP"/>
    </source>
</evidence>